<accession>A0A0N0DAZ1</accession>
<dbReference type="EMBL" id="JXCE01000781">
    <property type="protein sequence ID" value="KPA36034.1"/>
    <property type="molecule type" value="Genomic_DNA"/>
</dbReference>
<evidence type="ECO:0000256" key="1">
    <source>
        <dbReference type="SAM" id="SignalP"/>
    </source>
</evidence>
<sequence>MKFSIFTQAILAIPAIATAITAEVDTAEVVKREDCKLTLNWISNWYENAMRRYRVQLVTGPRNDDNLDLYCRQMRALVVELENLQCFWTDNMFVVDISEVQGPAGHSMYKHQHNTAAKGFERVTGCSVIQNT</sequence>
<proteinExistence type="predicted"/>
<evidence type="ECO:0000313" key="3">
    <source>
        <dbReference type="Proteomes" id="UP000037904"/>
    </source>
</evidence>
<feature type="signal peptide" evidence="1">
    <location>
        <begin position="1"/>
        <end position="22"/>
    </location>
</feature>
<evidence type="ECO:0000313" key="2">
    <source>
        <dbReference type="EMBL" id="KPA36034.1"/>
    </source>
</evidence>
<keyword evidence="3" id="KW-1185">Reference proteome</keyword>
<dbReference type="AlphaFoldDB" id="A0A0N0DAZ1"/>
<feature type="chain" id="PRO_5005846512" evidence="1">
    <location>
        <begin position="23"/>
        <end position="132"/>
    </location>
</feature>
<dbReference type="Proteomes" id="UP000037904">
    <property type="component" value="Unassembled WGS sequence"/>
</dbReference>
<organism evidence="2 3">
    <name type="scientific">Fusarium langsethiae</name>
    <dbReference type="NCBI Taxonomy" id="179993"/>
    <lineage>
        <taxon>Eukaryota</taxon>
        <taxon>Fungi</taxon>
        <taxon>Dikarya</taxon>
        <taxon>Ascomycota</taxon>
        <taxon>Pezizomycotina</taxon>
        <taxon>Sordariomycetes</taxon>
        <taxon>Hypocreomycetidae</taxon>
        <taxon>Hypocreales</taxon>
        <taxon>Nectriaceae</taxon>
        <taxon>Fusarium</taxon>
    </lineage>
</organism>
<comment type="caution">
    <text evidence="2">The sequence shown here is derived from an EMBL/GenBank/DDBJ whole genome shotgun (WGS) entry which is preliminary data.</text>
</comment>
<gene>
    <name evidence="2" type="ORF">FLAG1_11222</name>
</gene>
<protein>
    <submittedName>
        <fullName evidence="2">Uncharacterized protein</fullName>
    </submittedName>
</protein>
<name>A0A0N0DAZ1_FUSLA</name>
<keyword evidence="1" id="KW-0732">Signal</keyword>
<reference evidence="2 3" key="1">
    <citation type="submission" date="2015-04" db="EMBL/GenBank/DDBJ databases">
        <title>The draft genome sequence of Fusarium langsethiae, a T-2/HT-2 mycotoxin producer.</title>
        <authorList>
            <person name="Lysoe E."/>
            <person name="Divon H.H."/>
            <person name="Terzi V."/>
            <person name="Orru L."/>
            <person name="Lamontanara A."/>
            <person name="Kolseth A.-K."/>
            <person name="Frandsen R.J."/>
            <person name="Nielsen K."/>
            <person name="Thrane U."/>
        </authorList>
    </citation>
    <scope>NUCLEOTIDE SEQUENCE [LARGE SCALE GENOMIC DNA]</scope>
    <source>
        <strain evidence="2 3">Fl201059</strain>
    </source>
</reference>